<dbReference type="OrthoDB" id="3907511at2759"/>
<dbReference type="Proteomes" id="UP000316270">
    <property type="component" value="Chromosome 12"/>
</dbReference>
<evidence type="ECO:0000313" key="2">
    <source>
        <dbReference type="Proteomes" id="UP000316270"/>
    </source>
</evidence>
<dbReference type="EMBL" id="CP042196">
    <property type="protein sequence ID" value="QDS75173.1"/>
    <property type="molecule type" value="Genomic_DNA"/>
</dbReference>
<proteinExistence type="predicted"/>
<name>A0A517LHQ8_9PEZI</name>
<reference evidence="1 2" key="1">
    <citation type="submission" date="2019-07" db="EMBL/GenBank/DDBJ databases">
        <title>Finished genome of Venturia effusa.</title>
        <authorList>
            <person name="Young C.A."/>
            <person name="Cox M.P."/>
            <person name="Ganley A.R.D."/>
            <person name="David W.J."/>
        </authorList>
    </citation>
    <scope>NUCLEOTIDE SEQUENCE [LARGE SCALE GENOMIC DNA]</scope>
    <source>
        <strain evidence="2">albino</strain>
    </source>
</reference>
<protein>
    <submittedName>
        <fullName evidence="1">Uncharacterized protein</fullName>
    </submittedName>
</protein>
<evidence type="ECO:0000313" key="1">
    <source>
        <dbReference type="EMBL" id="QDS75173.1"/>
    </source>
</evidence>
<organism evidence="1 2">
    <name type="scientific">Venturia effusa</name>
    <dbReference type="NCBI Taxonomy" id="50376"/>
    <lineage>
        <taxon>Eukaryota</taxon>
        <taxon>Fungi</taxon>
        <taxon>Dikarya</taxon>
        <taxon>Ascomycota</taxon>
        <taxon>Pezizomycotina</taxon>
        <taxon>Dothideomycetes</taxon>
        <taxon>Pleosporomycetidae</taxon>
        <taxon>Venturiales</taxon>
        <taxon>Venturiaceae</taxon>
        <taxon>Venturia</taxon>
    </lineage>
</organism>
<dbReference type="AlphaFoldDB" id="A0A517LHQ8"/>
<gene>
    <name evidence="1" type="ORF">FKW77_008384</name>
</gene>
<keyword evidence="2" id="KW-1185">Reference proteome</keyword>
<sequence length="369" mass="41833">MTHGDLTTSKPTPKSFLDLPPQLRTRIYTDLICHTPLDTASTLQQFHENDPYQRLFRHSASIAEAKIERLIHYPSRIHLPFEALLRTNRTIRAEVKKVLQGLREERVDCRLDLIIESGRNEGVWPSWLICPARNPTVRRLEVDVRVFADASCAHGSGWEETNNNNNGPAILRECEGGPLGFEHAHAHAGRERCRTLAFAVVAVLARFIERGARWGHVRGDVAIETLVLNFVDVGRDARGKGERFLELAPLTPTILTPPSPPDDCNCAADDYWGEDNLVGEADEAMTFALGDGRRVRPVGADEDDSIQAPELLRMVDLILRPLCREAKYMLHRRKHHFSAIHLSLIRRNVHRVMIELDGRLKRRMKVVDS</sequence>
<accession>A0A517LHQ8</accession>